<evidence type="ECO:0000256" key="4">
    <source>
        <dbReference type="ARBA" id="ARBA00022801"/>
    </source>
</evidence>
<dbReference type="Pfam" id="PF13091">
    <property type="entry name" value="PLDc_2"/>
    <property type="match status" value="1"/>
</dbReference>
<proteinExistence type="inferred from homology"/>
<keyword evidence="4" id="KW-0378">Hydrolase</keyword>
<dbReference type="Gene3D" id="3.30.870.10">
    <property type="entry name" value="Endonuclease Chain A"/>
    <property type="match status" value="1"/>
</dbReference>
<comment type="catalytic activity">
    <reaction evidence="1">
        <text>a 1,2-diacyl-sn-glycero-3-phosphocholine + H2O = a 1,2-diacyl-sn-glycero-3-phosphate + choline + H(+)</text>
        <dbReference type="Rhea" id="RHEA:14445"/>
        <dbReference type="ChEBI" id="CHEBI:15354"/>
        <dbReference type="ChEBI" id="CHEBI:15377"/>
        <dbReference type="ChEBI" id="CHEBI:15378"/>
        <dbReference type="ChEBI" id="CHEBI:57643"/>
        <dbReference type="ChEBI" id="CHEBI:58608"/>
        <dbReference type="EC" id="3.1.4.4"/>
    </reaction>
</comment>
<dbReference type="InterPro" id="IPR025202">
    <property type="entry name" value="PLD-like_dom"/>
</dbReference>
<protein>
    <recommendedName>
        <fullName evidence="3">phospholipase D</fullName>
        <ecNumber evidence="3">3.1.4.4</ecNumber>
    </recommendedName>
</protein>
<keyword evidence="5" id="KW-0442">Lipid degradation</keyword>
<comment type="caution">
    <text evidence="9">The sequence shown here is derived from an EMBL/GenBank/DDBJ whole genome shotgun (WGS) entry which is preliminary data.</text>
</comment>
<evidence type="ECO:0000256" key="7">
    <source>
        <dbReference type="SAM" id="SignalP"/>
    </source>
</evidence>
<reference evidence="9 10" key="1">
    <citation type="submission" date="2019-05" db="EMBL/GenBank/DDBJ databases">
        <title>Genome sequence of Klebsiella sp strain TOUT106.</title>
        <authorList>
            <person name="Rahi P."/>
            <person name="Chaudhari D."/>
        </authorList>
    </citation>
    <scope>NUCLEOTIDE SEQUENCE [LARGE SCALE GENOMIC DNA]</scope>
    <source>
        <strain evidence="9 10">TOUT106</strain>
    </source>
</reference>
<evidence type="ECO:0000256" key="3">
    <source>
        <dbReference type="ARBA" id="ARBA00012027"/>
    </source>
</evidence>
<evidence type="ECO:0000256" key="1">
    <source>
        <dbReference type="ARBA" id="ARBA00000798"/>
    </source>
</evidence>
<dbReference type="PANTHER" id="PTHR43856:SF1">
    <property type="entry name" value="MITOCHONDRIAL CARDIOLIPIN HYDROLASE"/>
    <property type="match status" value="1"/>
</dbReference>
<evidence type="ECO:0000313" key="9">
    <source>
        <dbReference type="EMBL" id="TLV15631.1"/>
    </source>
</evidence>
<dbReference type="RefSeq" id="WP_138361532.1">
    <property type="nucleotide sequence ID" value="NZ_JBCIVH010000056.1"/>
</dbReference>
<dbReference type="EMBL" id="VCHQ01000018">
    <property type="protein sequence ID" value="TLV15631.1"/>
    <property type="molecule type" value="Genomic_DNA"/>
</dbReference>
<comment type="similarity">
    <text evidence="2">Belongs to the phospholipase D family.</text>
</comment>
<dbReference type="GO" id="GO:0004630">
    <property type="term" value="F:phospholipase D activity"/>
    <property type="evidence" value="ECO:0007669"/>
    <property type="project" value="UniProtKB-EC"/>
</dbReference>
<dbReference type="GO" id="GO:0016042">
    <property type="term" value="P:lipid catabolic process"/>
    <property type="evidence" value="ECO:0007669"/>
    <property type="project" value="UniProtKB-KW"/>
</dbReference>
<dbReference type="GO" id="GO:0006793">
    <property type="term" value="P:phosphorus metabolic process"/>
    <property type="evidence" value="ECO:0007669"/>
    <property type="project" value="UniProtKB-ARBA"/>
</dbReference>
<name>A0A5R9LGH4_9ENTR</name>
<evidence type="ECO:0000256" key="6">
    <source>
        <dbReference type="ARBA" id="ARBA00023098"/>
    </source>
</evidence>
<evidence type="ECO:0000256" key="2">
    <source>
        <dbReference type="ARBA" id="ARBA00008664"/>
    </source>
</evidence>
<dbReference type="GO" id="GO:0016891">
    <property type="term" value="F:RNA endonuclease activity producing 5'-phosphomonoesters, hydrolytic mechanism"/>
    <property type="evidence" value="ECO:0007669"/>
    <property type="project" value="TreeGrafter"/>
</dbReference>
<dbReference type="SUPFAM" id="SSF56024">
    <property type="entry name" value="Phospholipase D/nuclease"/>
    <property type="match status" value="1"/>
</dbReference>
<dbReference type="CDD" id="cd09170">
    <property type="entry name" value="PLDc_Nuc"/>
    <property type="match status" value="1"/>
</dbReference>
<feature type="signal peptide" evidence="7">
    <location>
        <begin position="1"/>
        <end position="18"/>
    </location>
</feature>
<organism evidence="9 10">
    <name type="scientific">Klebsiella indica</name>
    <dbReference type="NCBI Taxonomy" id="2582917"/>
    <lineage>
        <taxon>Bacteria</taxon>
        <taxon>Pseudomonadati</taxon>
        <taxon>Pseudomonadota</taxon>
        <taxon>Gammaproteobacteria</taxon>
        <taxon>Enterobacterales</taxon>
        <taxon>Enterobacteriaceae</taxon>
        <taxon>Klebsiella/Raoultella group</taxon>
        <taxon>Klebsiella</taxon>
    </lineage>
</organism>
<dbReference type="PROSITE" id="PS50035">
    <property type="entry name" value="PLD"/>
    <property type="match status" value="1"/>
</dbReference>
<sequence>MRKLIFALTFAMVMPVMAGQPPEIVVGFSPSTSHDAQNNVLSIINSARHSLDVAAYLFTSKPIAIALLNARQRGVSVRVVADKKANSDRYTAATFLANHHIPVRLDGHYATMHNKFIVADRRSVETGSFNYTISADKHNAENALLIRNAPELAAKYQQEFNRLWNESRPLNHHD</sequence>
<feature type="domain" description="PLD phosphodiesterase" evidence="8">
    <location>
        <begin position="108"/>
        <end position="135"/>
    </location>
</feature>
<keyword evidence="10" id="KW-1185">Reference proteome</keyword>
<feature type="chain" id="PRO_5024448558" description="phospholipase D" evidence="7">
    <location>
        <begin position="19"/>
        <end position="174"/>
    </location>
</feature>
<gene>
    <name evidence="9" type="ORF">FE839_14625</name>
</gene>
<evidence type="ECO:0000313" key="10">
    <source>
        <dbReference type="Proteomes" id="UP000307430"/>
    </source>
</evidence>
<dbReference type="InterPro" id="IPR001736">
    <property type="entry name" value="PLipase_D/transphosphatidylase"/>
</dbReference>
<dbReference type="EC" id="3.1.4.4" evidence="3"/>
<keyword evidence="6" id="KW-0443">Lipid metabolism</keyword>
<accession>A0A5R9LGH4</accession>
<dbReference type="AlphaFoldDB" id="A0A5R9LGH4"/>
<evidence type="ECO:0000256" key="5">
    <source>
        <dbReference type="ARBA" id="ARBA00022963"/>
    </source>
</evidence>
<evidence type="ECO:0000259" key="8">
    <source>
        <dbReference type="PROSITE" id="PS50035"/>
    </source>
</evidence>
<keyword evidence="7" id="KW-0732">Signal</keyword>
<dbReference type="PANTHER" id="PTHR43856">
    <property type="entry name" value="CARDIOLIPIN HYDROLASE"/>
    <property type="match status" value="1"/>
</dbReference>
<dbReference type="InterPro" id="IPR051406">
    <property type="entry name" value="PLD_domain"/>
</dbReference>
<dbReference type="Proteomes" id="UP000307430">
    <property type="component" value="Unassembled WGS sequence"/>
</dbReference>